<dbReference type="Gene3D" id="2.30.30.40">
    <property type="entry name" value="SH3 Domains"/>
    <property type="match status" value="1"/>
</dbReference>
<dbReference type="PROSITE" id="PS50002">
    <property type="entry name" value="SH3"/>
    <property type="match status" value="1"/>
</dbReference>
<proteinExistence type="predicted"/>
<dbReference type="InterPro" id="IPR036028">
    <property type="entry name" value="SH3-like_dom_sf"/>
</dbReference>
<gene>
    <name evidence="5" type="ORF">CXG81DRAFT_27415</name>
</gene>
<evidence type="ECO:0000256" key="2">
    <source>
        <dbReference type="PROSITE-ProRule" id="PRU00192"/>
    </source>
</evidence>
<evidence type="ECO:0000256" key="1">
    <source>
        <dbReference type="ARBA" id="ARBA00022443"/>
    </source>
</evidence>
<dbReference type="InterPro" id="IPR001660">
    <property type="entry name" value="SAM"/>
</dbReference>
<dbReference type="InterPro" id="IPR001452">
    <property type="entry name" value="SH3_domain"/>
</dbReference>
<keyword evidence="1 2" id="KW-0728">SH3 domain</keyword>
<organism evidence="5 6">
    <name type="scientific">Caulochytrium protostelioides</name>
    <dbReference type="NCBI Taxonomy" id="1555241"/>
    <lineage>
        <taxon>Eukaryota</taxon>
        <taxon>Fungi</taxon>
        <taxon>Fungi incertae sedis</taxon>
        <taxon>Chytridiomycota</taxon>
        <taxon>Chytridiomycota incertae sedis</taxon>
        <taxon>Chytridiomycetes</taxon>
        <taxon>Caulochytriales</taxon>
        <taxon>Caulochytriaceae</taxon>
        <taxon>Caulochytrium</taxon>
    </lineage>
</organism>
<evidence type="ECO:0000259" key="4">
    <source>
        <dbReference type="PROSITE" id="PS50105"/>
    </source>
</evidence>
<dbReference type="SUPFAM" id="SSF47769">
    <property type="entry name" value="SAM/Pointed domain"/>
    <property type="match status" value="1"/>
</dbReference>
<evidence type="ECO:0000313" key="5">
    <source>
        <dbReference type="EMBL" id="RKO99847.1"/>
    </source>
</evidence>
<dbReference type="Pfam" id="PF07647">
    <property type="entry name" value="SAM_2"/>
    <property type="match status" value="1"/>
</dbReference>
<evidence type="ECO:0000259" key="3">
    <source>
        <dbReference type="PROSITE" id="PS50002"/>
    </source>
</evidence>
<name>A0A4P9X460_9FUNG</name>
<dbReference type="AlphaFoldDB" id="A0A4P9X460"/>
<dbReference type="Gene3D" id="1.10.150.50">
    <property type="entry name" value="Transcription Factor, Ets-1"/>
    <property type="match status" value="1"/>
</dbReference>
<dbReference type="PROSITE" id="PS50105">
    <property type="entry name" value="SAM_DOMAIN"/>
    <property type="match status" value="1"/>
</dbReference>
<dbReference type="InterPro" id="IPR013761">
    <property type="entry name" value="SAM/pointed_sf"/>
</dbReference>
<dbReference type="OrthoDB" id="73680at2759"/>
<dbReference type="EMBL" id="ML014252">
    <property type="protein sequence ID" value="RKO99847.1"/>
    <property type="molecule type" value="Genomic_DNA"/>
</dbReference>
<dbReference type="SMART" id="SM00454">
    <property type="entry name" value="SAM"/>
    <property type="match status" value="1"/>
</dbReference>
<accession>A0A4P9X460</accession>
<evidence type="ECO:0000313" key="6">
    <source>
        <dbReference type="Proteomes" id="UP000274922"/>
    </source>
</evidence>
<dbReference type="Proteomes" id="UP000274922">
    <property type="component" value="Unassembled WGS sequence"/>
</dbReference>
<sequence length="262" mass="28861">MGGFTPFRPYIVYGRHHFDGEDVDELSFRKGEPLCVLEEDADPNDPNAGWWVAQTLEGDRGFVPNTYLTPKNLRHWDAAITDRLLAEGKRLLRRLELQSWMPATVQPLQTNQGSNRKSMAMKRISRIPLCNAARISIMSNTDSFRSSMTLAVGVRDSVSSMGTSMTMVGSRCGGAGGSGDLASDEVLPQTWTPADVLLWLESCGFAECLPLFTEHRIDGPRLLDLTLQGLKDMGVASLSMRIEILHCIESLKGRGSPALYGT</sequence>
<protein>
    <recommendedName>
        <fullName evidence="7">SAM domain-containing protein</fullName>
    </recommendedName>
</protein>
<dbReference type="PRINTS" id="PR00452">
    <property type="entry name" value="SH3DOMAIN"/>
</dbReference>
<dbReference type="SUPFAM" id="SSF50044">
    <property type="entry name" value="SH3-domain"/>
    <property type="match status" value="1"/>
</dbReference>
<dbReference type="STRING" id="1555241.A0A4P9X460"/>
<reference evidence="6" key="1">
    <citation type="journal article" date="2018" name="Nat. Microbiol.">
        <title>Leveraging single-cell genomics to expand the fungal tree of life.</title>
        <authorList>
            <person name="Ahrendt S.R."/>
            <person name="Quandt C.A."/>
            <person name="Ciobanu D."/>
            <person name="Clum A."/>
            <person name="Salamov A."/>
            <person name="Andreopoulos B."/>
            <person name="Cheng J.F."/>
            <person name="Woyke T."/>
            <person name="Pelin A."/>
            <person name="Henrissat B."/>
            <person name="Reynolds N.K."/>
            <person name="Benny G.L."/>
            <person name="Smith M.E."/>
            <person name="James T.Y."/>
            <person name="Grigoriev I.V."/>
        </authorList>
    </citation>
    <scope>NUCLEOTIDE SEQUENCE [LARGE SCALE GENOMIC DNA]</scope>
    <source>
        <strain evidence="6">ATCC 52028</strain>
    </source>
</reference>
<feature type="domain" description="SAM" evidence="4">
    <location>
        <begin position="191"/>
        <end position="254"/>
    </location>
</feature>
<dbReference type="SMART" id="SM00326">
    <property type="entry name" value="SH3"/>
    <property type="match status" value="1"/>
</dbReference>
<dbReference type="Pfam" id="PF14604">
    <property type="entry name" value="SH3_9"/>
    <property type="match status" value="1"/>
</dbReference>
<evidence type="ECO:0008006" key="7">
    <source>
        <dbReference type="Google" id="ProtNLM"/>
    </source>
</evidence>
<feature type="domain" description="SH3" evidence="3">
    <location>
        <begin position="7"/>
        <end position="73"/>
    </location>
</feature>
<keyword evidence="6" id="KW-1185">Reference proteome</keyword>